<evidence type="ECO:0008006" key="4">
    <source>
        <dbReference type="Google" id="ProtNLM"/>
    </source>
</evidence>
<dbReference type="EMBL" id="JADYXP020000005">
    <property type="protein sequence ID" value="KAL0123288.1"/>
    <property type="molecule type" value="Genomic_DNA"/>
</dbReference>
<evidence type="ECO:0000313" key="2">
    <source>
        <dbReference type="EMBL" id="KAL0123288.1"/>
    </source>
</evidence>
<evidence type="ECO:0000256" key="1">
    <source>
        <dbReference type="SAM" id="MobiDB-lite"/>
    </source>
</evidence>
<feature type="compositionally biased region" description="Basic residues" evidence="1">
    <location>
        <begin position="38"/>
        <end position="52"/>
    </location>
</feature>
<organism evidence="2 3">
    <name type="scientific">Cardiocondyla obscurior</name>
    <dbReference type="NCBI Taxonomy" id="286306"/>
    <lineage>
        <taxon>Eukaryota</taxon>
        <taxon>Metazoa</taxon>
        <taxon>Ecdysozoa</taxon>
        <taxon>Arthropoda</taxon>
        <taxon>Hexapoda</taxon>
        <taxon>Insecta</taxon>
        <taxon>Pterygota</taxon>
        <taxon>Neoptera</taxon>
        <taxon>Endopterygota</taxon>
        <taxon>Hymenoptera</taxon>
        <taxon>Apocrita</taxon>
        <taxon>Aculeata</taxon>
        <taxon>Formicoidea</taxon>
        <taxon>Formicidae</taxon>
        <taxon>Myrmicinae</taxon>
        <taxon>Cardiocondyla</taxon>
    </lineage>
</organism>
<evidence type="ECO:0000313" key="3">
    <source>
        <dbReference type="Proteomes" id="UP001430953"/>
    </source>
</evidence>
<accession>A0AAW2G6W0</accession>
<gene>
    <name evidence="2" type="ORF">PUN28_005669</name>
</gene>
<dbReference type="AlphaFoldDB" id="A0AAW2G6W0"/>
<sequence length="122" mass="14597">MKRPERKARKPGEKGRNGDGDFSLHGKRLRRKEGVNLWKKKKKKRKNRRKRLEKQTEKYKISYNLIDLPVYCDIRGTNNVRQKERKKKKRSKKKRKKSFSLQGEVCRKRCPAPRCGIAGRFS</sequence>
<feature type="region of interest" description="Disordered" evidence="1">
    <location>
        <begin position="1"/>
        <end position="55"/>
    </location>
</feature>
<name>A0AAW2G6W0_9HYME</name>
<feature type="region of interest" description="Disordered" evidence="1">
    <location>
        <begin position="79"/>
        <end position="102"/>
    </location>
</feature>
<feature type="compositionally biased region" description="Basic and acidic residues" evidence="1">
    <location>
        <begin position="10"/>
        <end position="24"/>
    </location>
</feature>
<proteinExistence type="predicted"/>
<protein>
    <recommendedName>
        <fullName evidence="4">Ribosomal protein S14</fullName>
    </recommendedName>
</protein>
<keyword evidence="3" id="KW-1185">Reference proteome</keyword>
<reference evidence="2 3" key="1">
    <citation type="submission" date="2023-03" db="EMBL/GenBank/DDBJ databases">
        <title>High recombination rates correlate with genetic variation in Cardiocondyla obscurior ants.</title>
        <authorList>
            <person name="Errbii M."/>
        </authorList>
    </citation>
    <scope>NUCLEOTIDE SEQUENCE [LARGE SCALE GENOMIC DNA]</scope>
    <source>
        <strain evidence="2">Alpha-2009</strain>
        <tissue evidence="2">Whole body</tissue>
    </source>
</reference>
<dbReference type="Proteomes" id="UP001430953">
    <property type="component" value="Unassembled WGS sequence"/>
</dbReference>
<comment type="caution">
    <text evidence="2">The sequence shown here is derived from an EMBL/GenBank/DDBJ whole genome shotgun (WGS) entry which is preliminary data.</text>
</comment>
<feature type="compositionally biased region" description="Basic residues" evidence="1">
    <location>
        <begin position="83"/>
        <end position="98"/>
    </location>
</feature>